<feature type="transmembrane region" description="Helical" evidence="1">
    <location>
        <begin position="26"/>
        <end position="50"/>
    </location>
</feature>
<keyword evidence="1" id="KW-0472">Membrane</keyword>
<keyword evidence="3" id="KW-1185">Reference proteome</keyword>
<name>A0A6M8FKE6_9GAMM</name>
<protein>
    <submittedName>
        <fullName evidence="2">Uncharacterized protein</fullName>
    </submittedName>
</protein>
<dbReference type="EMBL" id="CP053697">
    <property type="protein sequence ID" value="QKE65107.1"/>
    <property type="molecule type" value="Genomic_DNA"/>
</dbReference>
<feature type="transmembrane region" description="Helical" evidence="1">
    <location>
        <begin position="62"/>
        <end position="88"/>
    </location>
</feature>
<keyword evidence="1" id="KW-0812">Transmembrane</keyword>
<feature type="transmembrane region" description="Helical" evidence="1">
    <location>
        <begin position="244"/>
        <end position="271"/>
    </location>
</feature>
<dbReference type="Proteomes" id="UP000501379">
    <property type="component" value="Chromosome"/>
</dbReference>
<organism evidence="2 3">
    <name type="scientific">Aquipseudomonas campi</name>
    <dbReference type="NCBI Taxonomy" id="2731681"/>
    <lineage>
        <taxon>Bacteria</taxon>
        <taxon>Pseudomonadati</taxon>
        <taxon>Pseudomonadota</taxon>
        <taxon>Gammaproteobacteria</taxon>
        <taxon>Pseudomonadales</taxon>
        <taxon>Pseudomonadaceae</taxon>
        <taxon>Aquipseudomonas</taxon>
    </lineage>
</organism>
<feature type="transmembrane region" description="Helical" evidence="1">
    <location>
        <begin position="140"/>
        <end position="160"/>
    </location>
</feature>
<keyword evidence="1" id="KW-1133">Transmembrane helix</keyword>
<accession>A0A6M8FKE6</accession>
<dbReference type="RefSeq" id="WP_173210686.1">
    <property type="nucleotide sequence ID" value="NZ_CP053697.2"/>
</dbReference>
<evidence type="ECO:0000313" key="2">
    <source>
        <dbReference type="EMBL" id="QKE65107.1"/>
    </source>
</evidence>
<evidence type="ECO:0000313" key="3">
    <source>
        <dbReference type="Proteomes" id="UP000501379"/>
    </source>
</evidence>
<proteinExistence type="predicted"/>
<reference evidence="2" key="1">
    <citation type="submission" date="2020-07" db="EMBL/GenBank/DDBJ databases">
        <title>Nitrate ammonifying Pseudomonas campi sp. nov. isolated from German agricultural grassland.</title>
        <authorList>
            <person name="Timsy T."/>
            <person name="Ulrich A."/>
            <person name="Spanner T."/>
            <person name="Foesel B."/>
            <person name="Kolb S."/>
            <person name="Horn M.A."/>
            <person name="Behrendt U."/>
        </authorList>
    </citation>
    <scope>NUCLEOTIDE SEQUENCE</scope>
    <source>
        <strain evidence="2">S1-A32-2</strain>
    </source>
</reference>
<dbReference type="KEGG" id="pcam:HNE05_17680"/>
<feature type="transmembrane region" description="Helical" evidence="1">
    <location>
        <begin position="283"/>
        <end position="306"/>
    </location>
</feature>
<feature type="transmembrane region" description="Helical" evidence="1">
    <location>
        <begin position="100"/>
        <end position="120"/>
    </location>
</feature>
<evidence type="ECO:0000256" key="1">
    <source>
        <dbReference type="SAM" id="Phobius"/>
    </source>
</evidence>
<feature type="transmembrane region" description="Helical" evidence="1">
    <location>
        <begin position="180"/>
        <end position="199"/>
    </location>
</feature>
<dbReference type="AlphaFoldDB" id="A0A6M8FKE6"/>
<feature type="transmembrane region" description="Helical" evidence="1">
    <location>
        <begin position="211"/>
        <end position="232"/>
    </location>
</feature>
<sequence length="311" mass="34349">MHANPFASTTMNMPDRQLPVASNQPLAFALTCAAVAALSTLFSILLSWLQDPNYPTYMLHNLPAWIASSTAAILLSIVVAALFVRSYLERHRITFVQPKRLLLGIGLAMLVAKLLFGLLLRWLFEIFYPWLDGLPFDMEWVYGGLQIISFSLTFLLPLWLGLRLGTKAPAAPGTVAGDEAALLLGLSIIFMGLQLLLSFSYELRQLHDWSYLMYAGPLLHGTLVFACARHMLPPRLARFKPGRLALTGVLIFVAWLLAQLLLAGLLVFAALTSYDALLESLPLTLAGIAALALLWPLTLFGLRWIYRAEAA</sequence>
<gene>
    <name evidence="2" type="ORF">HNE05_17680</name>
</gene>